<dbReference type="Proteomes" id="UP000077684">
    <property type="component" value="Unassembled WGS sequence"/>
</dbReference>
<protein>
    <submittedName>
        <fullName evidence="2">Uncharacterized protein</fullName>
    </submittedName>
</protein>
<reference evidence="2" key="1">
    <citation type="submission" date="2016-04" db="EMBL/GenBank/DDBJ databases">
        <authorList>
            <person name="Nguyen H.D."/>
            <person name="Samba Siva P."/>
            <person name="Cullis J."/>
            <person name="Levesque C.A."/>
            <person name="Hambleton S."/>
        </authorList>
    </citation>
    <scope>NUCLEOTIDE SEQUENCE</scope>
    <source>
        <strain evidence="2">DAOMC 236426</strain>
    </source>
</reference>
<organism evidence="2 3">
    <name type="scientific">Tilletia controversa</name>
    <name type="common">dwarf bunt fungus</name>
    <dbReference type="NCBI Taxonomy" id="13291"/>
    <lineage>
        <taxon>Eukaryota</taxon>
        <taxon>Fungi</taxon>
        <taxon>Dikarya</taxon>
        <taxon>Basidiomycota</taxon>
        <taxon>Ustilaginomycotina</taxon>
        <taxon>Exobasidiomycetes</taxon>
        <taxon>Tilletiales</taxon>
        <taxon>Tilletiaceae</taxon>
        <taxon>Tilletia</taxon>
    </lineage>
</organism>
<evidence type="ECO:0000313" key="3">
    <source>
        <dbReference type="Proteomes" id="UP000077684"/>
    </source>
</evidence>
<comment type="caution">
    <text evidence="2">The sequence shown here is derived from an EMBL/GenBank/DDBJ whole genome shotgun (WGS) entry which is preliminary data.</text>
</comment>
<dbReference type="EMBL" id="LWDE02001403">
    <property type="protein sequence ID" value="KAE8241086.1"/>
    <property type="molecule type" value="Genomic_DNA"/>
</dbReference>
<proteinExistence type="predicted"/>
<feature type="region of interest" description="Disordered" evidence="1">
    <location>
        <begin position="120"/>
        <end position="142"/>
    </location>
</feature>
<name>A0A8X7SU01_9BASI</name>
<sequence>MLITDRFYLLSPHQNRYKSNGSLLVADHFPQSLPAQPFALYSAASILPALLTHTLFCAPSLLFFCLRGVSGFVYPRPHAGALRTRLGTDDNPYLLLALEGGAVQQQHDQQQELHNEVTGTVDNPHVVSDSEHTEEDEDGGLGLDNLSDVDVDEDMVDQAIQDATAVAVAAAADHIISAGQDGQPPAYTMPSFRKRGDDFLGAISVMQDATRRFRFGARSAWALNKFGRTDFDNMASAQVRSLARQLLAAADGDISHPIIRRNAVYSACIRRYQLL</sequence>
<accession>A0A8X7SU01</accession>
<keyword evidence="3" id="KW-1185">Reference proteome</keyword>
<evidence type="ECO:0000313" key="2">
    <source>
        <dbReference type="EMBL" id="KAE8241086.1"/>
    </source>
</evidence>
<gene>
    <name evidence="2" type="ORF">A4X06_0g7671</name>
</gene>
<dbReference type="AlphaFoldDB" id="A0A8X7SU01"/>
<reference evidence="2" key="2">
    <citation type="journal article" date="2019" name="IMA Fungus">
        <title>Genome sequencing and comparison of five Tilletia species to identify candidate genes for the detection of regulated species infecting wheat.</title>
        <authorList>
            <person name="Nguyen H.D.T."/>
            <person name="Sultana T."/>
            <person name="Kesanakurti P."/>
            <person name="Hambleton S."/>
        </authorList>
    </citation>
    <scope>NUCLEOTIDE SEQUENCE</scope>
    <source>
        <strain evidence="2">DAOMC 236426</strain>
    </source>
</reference>
<evidence type="ECO:0000256" key="1">
    <source>
        <dbReference type="SAM" id="MobiDB-lite"/>
    </source>
</evidence>